<protein>
    <recommendedName>
        <fullName evidence="7">Inner membrane protein</fullName>
    </recommendedName>
</protein>
<dbReference type="OrthoDB" id="7432270at2"/>
<organism evidence="4 5">
    <name type="scientific">Sphingomonas carotinifaciens</name>
    <dbReference type="NCBI Taxonomy" id="1166323"/>
    <lineage>
        <taxon>Bacteria</taxon>
        <taxon>Pseudomonadati</taxon>
        <taxon>Pseudomonadota</taxon>
        <taxon>Alphaproteobacteria</taxon>
        <taxon>Sphingomonadales</taxon>
        <taxon>Sphingomonadaceae</taxon>
        <taxon>Sphingomonas</taxon>
    </lineage>
</organism>
<evidence type="ECO:0000313" key="3">
    <source>
        <dbReference type="EMBL" id="MWC43003.1"/>
    </source>
</evidence>
<dbReference type="EMBL" id="FNBI01000001">
    <property type="protein sequence ID" value="SDE91290.1"/>
    <property type="molecule type" value="Genomic_DNA"/>
</dbReference>
<evidence type="ECO:0000256" key="1">
    <source>
        <dbReference type="SAM" id="MobiDB-lite"/>
    </source>
</evidence>
<feature type="transmembrane region" description="Helical" evidence="2">
    <location>
        <begin position="20"/>
        <end position="39"/>
    </location>
</feature>
<evidence type="ECO:0000313" key="4">
    <source>
        <dbReference type="EMBL" id="SDE91290.1"/>
    </source>
</evidence>
<feature type="compositionally biased region" description="Pro residues" evidence="1">
    <location>
        <begin position="269"/>
        <end position="281"/>
    </location>
</feature>
<sequence>MSDPMPIDRPRARGPRTGVLVALVLLAFVAGLILMGYAMRNFDRSDARTATQAPVQTAAAPATPAQPAPLADPATLATREAALAGQLAALEARTAALDADTNAAGRQATRAEALLVAFAARRALDRGQPLGYLEEQLRTRFGAVEPRAVGTVIAVASRPVTLEALRQGLDTLASQLSVDDSQGWWEGVRQELAGLVVLRQANSPSTAPVDRLTRARHLLDAGQVDAARDEIARMPGAARATTWDRAAYRYAAARRALDTLENAALMTPPAAPPAAPAPQAAPPVTTTTEASGTRA</sequence>
<evidence type="ECO:0000256" key="2">
    <source>
        <dbReference type="SAM" id="Phobius"/>
    </source>
</evidence>
<feature type="compositionally biased region" description="Low complexity" evidence="1">
    <location>
        <begin position="282"/>
        <end position="295"/>
    </location>
</feature>
<gene>
    <name evidence="3" type="ORF">GQR91_04915</name>
    <name evidence="4" type="ORF">SAMN05216557_1011014</name>
</gene>
<proteinExistence type="predicted"/>
<dbReference type="EMBL" id="WSUT01000005">
    <property type="protein sequence ID" value="MWC43003.1"/>
    <property type="molecule type" value="Genomic_DNA"/>
</dbReference>
<keyword evidence="5" id="KW-1185">Reference proteome</keyword>
<evidence type="ECO:0008006" key="7">
    <source>
        <dbReference type="Google" id="ProtNLM"/>
    </source>
</evidence>
<dbReference type="Proteomes" id="UP000323502">
    <property type="component" value="Unassembled WGS sequence"/>
</dbReference>
<dbReference type="RefSeq" id="WP_149681369.1">
    <property type="nucleotide sequence ID" value="NZ_FNBI01000001.1"/>
</dbReference>
<evidence type="ECO:0000313" key="5">
    <source>
        <dbReference type="Proteomes" id="UP000323502"/>
    </source>
</evidence>
<keyword evidence="2" id="KW-1133">Transmembrane helix</keyword>
<dbReference type="Proteomes" id="UP000436801">
    <property type="component" value="Unassembled WGS sequence"/>
</dbReference>
<reference evidence="3 6" key="2">
    <citation type="submission" date="2019-12" db="EMBL/GenBank/DDBJ databases">
        <authorList>
            <person name="Zheng J."/>
        </authorList>
    </citation>
    <scope>NUCLEOTIDE SEQUENCE [LARGE SCALE GENOMIC DNA]</scope>
    <source>
        <strain evidence="3 6">DSM 27347</strain>
    </source>
</reference>
<feature type="region of interest" description="Disordered" evidence="1">
    <location>
        <begin position="267"/>
        <end position="295"/>
    </location>
</feature>
<evidence type="ECO:0000313" key="6">
    <source>
        <dbReference type="Proteomes" id="UP000436801"/>
    </source>
</evidence>
<reference evidence="4 5" key="1">
    <citation type="submission" date="2016-10" db="EMBL/GenBank/DDBJ databases">
        <authorList>
            <person name="Varghese N."/>
            <person name="Submissions S."/>
        </authorList>
    </citation>
    <scope>NUCLEOTIDE SEQUENCE [LARGE SCALE GENOMIC DNA]</scope>
    <source>
        <strain evidence="4 5">S7-754</strain>
    </source>
</reference>
<keyword evidence="2" id="KW-0812">Transmembrane</keyword>
<name>A0A1G7GT20_9SPHN</name>
<keyword evidence="2" id="KW-0472">Membrane</keyword>
<accession>A0A1G7GT20</accession>
<dbReference type="AlphaFoldDB" id="A0A1G7GT20"/>